<dbReference type="Pfam" id="PF02586">
    <property type="entry name" value="SRAP"/>
    <property type="match status" value="1"/>
</dbReference>
<evidence type="ECO:0000256" key="3">
    <source>
        <dbReference type="ARBA" id="ARBA00022763"/>
    </source>
</evidence>
<dbReference type="SUPFAM" id="SSF143081">
    <property type="entry name" value="BB1717-like"/>
    <property type="match status" value="1"/>
</dbReference>
<feature type="region of interest" description="Disordered" evidence="9">
    <location>
        <begin position="242"/>
        <end position="261"/>
    </location>
</feature>
<keyword evidence="2 8" id="KW-0645">Protease</keyword>
<evidence type="ECO:0000256" key="5">
    <source>
        <dbReference type="ARBA" id="ARBA00023124"/>
    </source>
</evidence>
<evidence type="ECO:0000256" key="8">
    <source>
        <dbReference type="RuleBase" id="RU364100"/>
    </source>
</evidence>
<dbReference type="PANTHER" id="PTHR13604:SF0">
    <property type="entry name" value="ABASIC SITE PROCESSING PROTEIN HMCES"/>
    <property type="match status" value="1"/>
</dbReference>
<dbReference type="InterPro" id="IPR036590">
    <property type="entry name" value="SRAP-like"/>
</dbReference>
<protein>
    <recommendedName>
        <fullName evidence="8">Abasic site processing protein</fullName>
        <ecNumber evidence="8">3.4.-.-</ecNumber>
    </recommendedName>
</protein>
<comment type="similarity">
    <text evidence="1 8">Belongs to the SOS response-associated peptidase family.</text>
</comment>
<evidence type="ECO:0000313" key="10">
    <source>
        <dbReference type="EMBL" id="MDX8152867.1"/>
    </source>
</evidence>
<organism evidence="10 11">
    <name type="scientific">Patulibacter brassicae</name>
    <dbReference type="NCBI Taxonomy" id="1705717"/>
    <lineage>
        <taxon>Bacteria</taxon>
        <taxon>Bacillati</taxon>
        <taxon>Actinomycetota</taxon>
        <taxon>Thermoleophilia</taxon>
        <taxon>Solirubrobacterales</taxon>
        <taxon>Patulibacteraceae</taxon>
        <taxon>Patulibacter</taxon>
    </lineage>
</organism>
<keyword evidence="11" id="KW-1185">Reference proteome</keyword>
<sequence length="261" mass="28322">MCGRYTLGRTDPSAFDDRFGGTIDAAALGRYNVAPTQPVPILSGGPAPSERSARLASWGLLPPWARSRKDRLKPINARAEDLPEKRLFAPLLADARHRVLVPADGWYEWLRAEDGAKRKQGATVAAPFHHVVDDGAPFAFAGLARSVRVADEPGPKGFEELEGRLRLPPREDREDDGRIGLRTVTIVTCAANAVAARLHDRMPVVLAGPEEEAAWLDPAVDGRDALELLRPLEDARLAVRPASTRANKVDNEGPELLDGEG</sequence>
<dbReference type="RefSeq" id="WP_319955022.1">
    <property type="nucleotide sequence ID" value="NZ_JAXAVX010000009.1"/>
</dbReference>
<keyword evidence="7" id="KW-0456">Lyase</keyword>
<evidence type="ECO:0000256" key="4">
    <source>
        <dbReference type="ARBA" id="ARBA00022801"/>
    </source>
</evidence>
<dbReference type="EMBL" id="JAXAVX010000009">
    <property type="protein sequence ID" value="MDX8152867.1"/>
    <property type="molecule type" value="Genomic_DNA"/>
</dbReference>
<evidence type="ECO:0000256" key="1">
    <source>
        <dbReference type="ARBA" id="ARBA00008136"/>
    </source>
</evidence>
<comment type="caution">
    <text evidence="10">The sequence shown here is derived from an EMBL/GenBank/DDBJ whole genome shotgun (WGS) entry which is preliminary data.</text>
</comment>
<dbReference type="InterPro" id="IPR003738">
    <property type="entry name" value="SRAP"/>
</dbReference>
<evidence type="ECO:0000256" key="7">
    <source>
        <dbReference type="ARBA" id="ARBA00023239"/>
    </source>
</evidence>
<keyword evidence="3" id="KW-0227">DNA damage</keyword>
<keyword evidence="5" id="KW-0190">Covalent protein-DNA linkage</keyword>
<keyword evidence="6" id="KW-0238">DNA-binding</keyword>
<evidence type="ECO:0000256" key="6">
    <source>
        <dbReference type="ARBA" id="ARBA00023125"/>
    </source>
</evidence>
<keyword evidence="4 8" id="KW-0378">Hydrolase</keyword>
<evidence type="ECO:0000256" key="2">
    <source>
        <dbReference type="ARBA" id="ARBA00022670"/>
    </source>
</evidence>
<accession>A0ABU4VNF9</accession>
<dbReference type="PANTHER" id="PTHR13604">
    <property type="entry name" value="DC12-RELATED"/>
    <property type="match status" value="1"/>
</dbReference>
<dbReference type="Gene3D" id="3.90.1680.10">
    <property type="entry name" value="SOS response associated peptidase-like"/>
    <property type="match status" value="1"/>
</dbReference>
<evidence type="ECO:0000313" key="11">
    <source>
        <dbReference type="Proteomes" id="UP001277761"/>
    </source>
</evidence>
<gene>
    <name evidence="10" type="ORF">SK069_14795</name>
</gene>
<dbReference type="Proteomes" id="UP001277761">
    <property type="component" value="Unassembled WGS sequence"/>
</dbReference>
<evidence type="ECO:0000256" key="9">
    <source>
        <dbReference type="SAM" id="MobiDB-lite"/>
    </source>
</evidence>
<reference evidence="10 11" key="1">
    <citation type="submission" date="2023-11" db="EMBL/GenBank/DDBJ databases">
        <authorList>
            <person name="Xu M."/>
            <person name="Jiang T."/>
        </authorList>
    </citation>
    <scope>NUCLEOTIDE SEQUENCE [LARGE SCALE GENOMIC DNA]</scope>
    <source>
        <strain evidence="10 11">SD</strain>
    </source>
</reference>
<proteinExistence type="inferred from homology"/>
<dbReference type="EC" id="3.4.-.-" evidence="8"/>
<name>A0ABU4VNF9_9ACTN</name>
<feature type="compositionally biased region" description="Acidic residues" evidence="9">
    <location>
        <begin position="252"/>
        <end position="261"/>
    </location>
</feature>